<dbReference type="AlphaFoldDB" id="A0A0B1P788"/>
<dbReference type="CDD" id="cd07572">
    <property type="entry name" value="nit"/>
    <property type="match status" value="1"/>
</dbReference>
<dbReference type="GO" id="GO:0006528">
    <property type="term" value="P:asparagine metabolic process"/>
    <property type="evidence" value="ECO:0007669"/>
    <property type="project" value="TreeGrafter"/>
</dbReference>
<dbReference type="Proteomes" id="UP000030854">
    <property type="component" value="Unassembled WGS sequence"/>
</dbReference>
<dbReference type="GO" id="GO:0005739">
    <property type="term" value="C:mitochondrion"/>
    <property type="evidence" value="ECO:0007669"/>
    <property type="project" value="TreeGrafter"/>
</dbReference>
<dbReference type="PANTHER" id="PTHR23088:SF30">
    <property type="entry name" value="OMEGA-AMIDASE NIT2"/>
    <property type="match status" value="1"/>
</dbReference>
<sequence length="292" mass="32066">MAGLLKQPVKIALVQLASGNDKTENLERAREKVLQASRQGANIVILPECFNSPYGCDYFSKYAETLLPSPPSKVKSPSWHALSSVAKDASCYLVGGSIPELDTSTQKYYNTSLVFSPLGELLATHRKVHLFDINIPGKIFFQESDVLSAGNKITLVDFPEYGKIAIGICYDIRFPEMAIIAARKGAFCLVYPGAFNTTTGPLHWNLLGKARAVDNQCYVALCSPARNKAGYMAYGHSLVADPMGNIIAEAEEGEQTVFADIDGEKIEQARNNIPLSHQRRFDVYPDISLKNQ</sequence>
<dbReference type="PROSITE" id="PS01227">
    <property type="entry name" value="UPF0012"/>
    <property type="match status" value="1"/>
</dbReference>
<keyword evidence="5" id="KW-1185">Reference proteome</keyword>
<dbReference type="GO" id="GO:0006107">
    <property type="term" value="P:oxaloacetate metabolic process"/>
    <property type="evidence" value="ECO:0007669"/>
    <property type="project" value="TreeGrafter"/>
</dbReference>
<dbReference type="InterPro" id="IPR045254">
    <property type="entry name" value="Nit1/2_C-N_Hydrolase"/>
</dbReference>
<dbReference type="STRING" id="52586.A0A0B1P788"/>
<evidence type="ECO:0000313" key="4">
    <source>
        <dbReference type="EMBL" id="KHJ32539.1"/>
    </source>
</evidence>
<dbReference type="InterPro" id="IPR036526">
    <property type="entry name" value="C-N_Hydrolase_sf"/>
</dbReference>
<evidence type="ECO:0000256" key="2">
    <source>
        <dbReference type="ARBA" id="ARBA00022801"/>
    </source>
</evidence>
<proteinExistence type="inferred from homology"/>
<dbReference type="HOGENOM" id="CLU_030130_1_0_1"/>
<evidence type="ECO:0000313" key="5">
    <source>
        <dbReference type="Proteomes" id="UP000030854"/>
    </source>
</evidence>
<reference evidence="4 5" key="1">
    <citation type="journal article" date="2014" name="BMC Genomics">
        <title>Adaptive genomic structural variation in the grape powdery mildew pathogen, Erysiphe necator.</title>
        <authorList>
            <person name="Jones L."/>
            <person name="Riaz S."/>
            <person name="Morales-Cruz A."/>
            <person name="Amrine K.C."/>
            <person name="McGuire B."/>
            <person name="Gubler W.D."/>
            <person name="Walker M.A."/>
            <person name="Cantu D."/>
        </authorList>
    </citation>
    <scope>NUCLEOTIDE SEQUENCE [LARGE SCALE GENOMIC DNA]</scope>
    <source>
        <strain evidence="5">c</strain>
    </source>
</reference>
<comment type="caution">
    <text evidence="4">The sequence shown here is derived from an EMBL/GenBank/DDBJ whole genome shotgun (WGS) entry which is preliminary data.</text>
</comment>
<organism evidence="4 5">
    <name type="scientific">Uncinula necator</name>
    <name type="common">Grape powdery mildew</name>
    <dbReference type="NCBI Taxonomy" id="52586"/>
    <lineage>
        <taxon>Eukaryota</taxon>
        <taxon>Fungi</taxon>
        <taxon>Dikarya</taxon>
        <taxon>Ascomycota</taxon>
        <taxon>Pezizomycotina</taxon>
        <taxon>Leotiomycetes</taxon>
        <taxon>Erysiphales</taxon>
        <taxon>Erysiphaceae</taxon>
        <taxon>Erysiphe</taxon>
    </lineage>
</organism>
<dbReference type="InterPro" id="IPR003010">
    <property type="entry name" value="C-N_Hydrolase"/>
</dbReference>
<dbReference type="PROSITE" id="PS50263">
    <property type="entry name" value="CN_HYDROLASE"/>
    <property type="match status" value="1"/>
</dbReference>
<dbReference type="GO" id="GO:0050152">
    <property type="term" value="F:omega-amidase activity"/>
    <property type="evidence" value="ECO:0007669"/>
    <property type="project" value="TreeGrafter"/>
</dbReference>
<evidence type="ECO:0000259" key="3">
    <source>
        <dbReference type="PROSITE" id="PS50263"/>
    </source>
</evidence>
<gene>
    <name evidence="4" type="ORF">EV44_g2316</name>
</gene>
<dbReference type="EMBL" id="JNVN01001997">
    <property type="protein sequence ID" value="KHJ32539.1"/>
    <property type="molecule type" value="Genomic_DNA"/>
</dbReference>
<dbReference type="FunFam" id="3.60.110.10:FF:000002">
    <property type="entry name" value="Nitrilase family member 2"/>
    <property type="match status" value="1"/>
</dbReference>
<comment type="similarity">
    <text evidence="1">Belongs to the carbon-nitrogen hydrolase superfamily. NIT1/NIT2 family.</text>
</comment>
<dbReference type="Gene3D" id="3.60.110.10">
    <property type="entry name" value="Carbon-nitrogen hydrolase"/>
    <property type="match status" value="1"/>
</dbReference>
<dbReference type="GO" id="GO:0006541">
    <property type="term" value="P:glutamine metabolic process"/>
    <property type="evidence" value="ECO:0007669"/>
    <property type="project" value="TreeGrafter"/>
</dbReference>
<name>A0A0B1P788_UNCNE</name>
<dbReference type="Pfam" id="PF00795">
    <property type="entry name" value="CN_hydrolase"/>
    <property type="match status" value="1"/>
</dbReference>
<accession>A0A0B1P788</accession>
<dbReference type="PANTHER" id="PTHR23088">
    <property type="entry name" value="NITRILASE-RELATED"/>
    <property type="match status" value="1"/>
</dbReference>
<feature type="domain" description="CN hydrolase" evidence="3">
    <location>
        <begin position="9"/>
        <end position="263"/>
    </location>
</feature>
<dbReference type="GO" id="GO:0043605">
    <property type="term" value="P:amide catabolic process"/>
    <property type="evidence" value="ECO:0007669"/>
    <property type="project" value="EnsemblFungi"/>
</dbReference>
<evidence type="ECO:0000256" key="1">
    <source>
        <dbReference type="ARBA" id="ARBA00010613"/>
    </source>
</evidence>
<protein>
    <submittedName>
        <fullName evidence="4">Putative nitrilase family protein</fullName>
    </submittedName>
</protein>
<dbReference type="SUPFAM" id="SSF56317">
    <property type="entry name" value="Carbon-nitrogen hydrolase"/>
    <property type="match status" value="1"/>
</dbReference>
<keyword evidence="2" id="KW-0378">Hydrolase</keyword>
<dbReference type="InterPro" id="IPR001110">
    <property type="entry name" value="UPF0012_CS"/>
</dbReference>
<dbReference type="OMA" id="MQSKPYA"/>